<gene>
    <name evidence="2" type="ORF">CCMP2556_LOCUS50160</name>
</gene>
<evidence type="ECO:0000256" key="1">
    <source>
        <dbReference type="SAM" id="MobiDB-lite"/>
    </source>
</evidence>
<reference evidence="2 3" key="1">
    <citation type="submission" date="2024-02" db="EMBL/GenBank/DDBJ databases">
        <authorList>
            <person name="Chen Y."/>
            <person name="Shah S."/>
            <person name="Dougan E. K."/>
            <person name="Thang M."/>
            <person name="Chan C."/>
        </authorList>
    </citation>
    <scope>NUCLEOTIDE SEQUENCE [LARGE SCALE GENOMIC DNA]</scope>
</reference>
<sequence>MPRSPSRSRSPARRKEDRRSPSGEGDEPVAWLQIGDLPPKSNWSCMRRLVTQAGGHILGGKVYPSHRPPCALAKVGSEKEAESVARKLDGSELSGRKITCRIVRDEEERRKIERS</sequence>
<dbReference type="Proteomes" id="UP001642484">
    <property type="component" value="Unassembled WGS sequence"/>
</dbReference>
<dbReference type="SUPFAM" id="SSF54928">
    <property type="entry name" value="RNA-binding domain, RBD"/>
    <property type="match status" value="1"/>
</dbReference>
<dbReference type="EMBL" id="CAXAMN010026995">
    <property type="protein sequence ID" value="CAK9107498.1"/>
    <property type="molecule type" value="Genomic_DNA"/>
</dbReference>
<organism evidence="2 3">
    <name type="scientific">Durusdinium trenchii</name>
    <dbReference type="NCBI Taxonomy" id="1381693"/>
    <lineage>
        <taxon>Eukaryota</taxon>
        <taxon>Sar</taxon>
        <taxon>Alveolata</taxon>
        <taxon>Dinophyceae</taxon>
        <taxon>Suessiales</taxon>
        <taxon>Symbiodiniaceae</taxon>
        <taxon>Durusdinium</taxon>
    </lineage>
</organism>
<proteinExistence type="predicted"/>
<accession>A0ABP0S549</accession>
<dbReference type="InterPro" id="IPR012677">
    <property type="entry name" value="Nucleotide-bd_a/b_plait_sf"/>
</dbReference>
<dbReference type="Gene3D" id="3.30.70.330">
    <property type="match status" value="1"/>
</dbReference>
<feature type="region of interest" description="Disordered" evidence="1">
    <location>
        <begin position="1"/>
        <end position="33"/>
    </location>
</feature>
<evidence type="ECO:0008006" key="4">
    <source>
        <dbReference type="Google" id="ProtNLM"/>
    </source>
</evidence>
<dbReference type="InterPro" id="IPR035979">
    <property type="entry name" value="RBD_domain_sf"/>
</dbReference>
<protein>
    <recommendedName>
        <fullName evidence="4">RRM domain-containing protein</fullName>
    </recommendedName>
</protein>
<keyword evidence="3" id="KW-1185">Reference proteome</keyword>
<evidence type="ECO:0000313" key="2">
    <source>
        <dbReference type="EMBL" id="CAK9107498.1"/>
    </source>
</evidence>
<name>A0ABP0S549_9DINO</name>
<comment type="caution">
    <text evidence="2">The sequence shown here is derived from an EMBL/GenBank/DDBJ whole genome shotgun (WGS) entry which is preliminary data.</text>
</comment>
<evidence type="ECO:0000313" key="3">
    <source>
        <dbReference type="Proteomes" id="UP001642484"/>
    </source>
</evidence>